<dbReference type="GeneID" id="20038549"/>
<dbReference type="InterPro" id="IPR003689">
    <property type="entry name" value="ZIP"/>
</dbReference>
<evidence type="ECO:0000256" key="3">
    <source>
        <dbReference type="ARBA" id="ARBA00022989"/>
    </source>
</evidence>
<feature type="transmembrane region" description="Helical" evidence="5">
    <location>
        <begin position="52"/>
        <end position="73"/>
    </location>
</feature>
<evidence type="ECO:0000313" key="6">
    <source>
        <dbReference type="EMBL" id="EUD66359.1"/>
    </source>
</evidence>
<feature type="transmembrane region" description="Helical" evidence="5">
    <location>
        <begin position="6"/>
        <end position="31"/>
    </location>
</feature>
<keyword evidence="7" id="KW-1185">Reference proteome</keyword>
<dbReference type="VEuPathDB" id="PlasmoDB:C922_03275"/>
<name>W7ABA2_9APIC</name>
<accession>W7ABA2</accession>
<dbReference type="PROSITE" id="PS51257">
    <property type="entry name" value="PROKAR_LIPOPROTEIN"/>
    <property type="match status" value="1"/>
</dbReference>
<keyword evidence="3 5" id="KW-1133">Transmembrane helix</keyword>
<dbReference type="PANTHER" id="PTHR11040:SF140">
    <property type="entry name" value="ZRT (ZRT), IRT- (IRT-) LIKE PROTEIN TRANSPORTER"/>
    <property type="match status" value="1"/>
</dbReference>
<organism evidence="6 7">
    <name type="scientific">Plasmodium inui San Antonio 1</name>
    <dbReference type="NCBI Taxonomy" id="1237626"/>
    <lineage>
        <taxon>Eukaryota</taxon>
        <taxon>Sar</taxon>
        <taxon>Alveolata</taxon>
        <taxon>Apicomplexa</taxon>
        <taxon>Aconoidasida</taxon>
        <taxon>Haemosporida</taxon>
        <taxon>Plasmodiidae</taxon>
        <taxon>Plasmodium</taxon>
        <taxon>Plasmodium (Plasmodium)</taxon>
    </lineage>
</organism>
<protein>
    <recommendedName>
        <fullName evidence="8">Transporter protein</fullName>
    </recommendedName>
</protein>
<gene>
    <name evidence="6" type="ORF">C922_03275</name>
</gene>
<dbReference type="Proteomes" id="UP000030640">
    <property type="component" value="Unassembled WGS sequence"/>
</dbReference>
<evidence type="ECO:0008006" key="8">
    <source>
        <dbReference type="Google" id="ProtNLM"/>
    </source>
</evidence>
<dbReference type="PANTHER" id="PTHR11040">
    <property type="entry name" value="ZINC/IRON TRANSPORTER"/>
    <property type="match status" value="1"/>
</dbReference>
<comment type="subcellular location">
    <subcellularLocation>
        <location evidence="1">Membrane</location>
        <topology evidence="1">Multi-pass membrane protein</topology>
    </subcellularLocation>
</comment>
<dbReference type="AlphaFoldDB" id="W7ABA2"/>
<dbReference type="EMBL" id="KI965472">
    <property type="protein sequence ID" value="EUD66359.1"/>
    <property type="molecule type" value="Genomic_DNA"/>
</dbReference>
<sequence>MDLLLAKAICIFTFLCVATFGCSIPYLIGLLGNKKNAEHENKIKGILSNLNCFGSGFIFSIVMFHLLPETIIIVSSHKHIVLFNSSDPETKTLFTFFFVFLGFAMQLALEYVLPVDGNMCCVVNDNVKSMLDDNFSKNRPQSKKGDAVSLEMHSVTVNEHQYHHACDSEYFNKQQNIVKFLHVLTLQSFFLTISLAVHSCIEGVIVGTSDDVNFVFINSFCILSHKWIAGVTVALSLNQNNISKNLKIILLIIFIFSSPLGIIIGHQIKSSGEKVTCLINAVSIGTLLFIGCEILLNEIKQKFSRKIRLAKWLSFCSSCVIAFLLIMVTRHLAPHTHAHSNDDGYGHNHYGDDHHGHHHHAH</sequence>
<dbReference type="Pfam" id="PF02535">
    <property type="entry name" value="Zip"/>
    <property type="match status" value="1"/>
</dbReference>
<evidence type="ECO:0000256" key="5">
    <source>
        <dbReference type="SAM" id="Phobius"/>
    </source>
</evidence>
<evidence type="ECO:0000256" key="1">
    <source>
        <dbReference type="ARBA" id="ARBA00004141"/>
    </source>
</evidence>
<feature type="transmembrane region" description="Helical" evidence="5">
    <location>
        <begin position="309"/>
        <end position="328"/>
    </location>
</feature>
<dbReference type="GO" id="GO:0016020">
    <property type="term" value="C:membrane"/>
    <property type="evidence" value="ECO:0007669"/>
    <property type="project" value="UniProtKB-SubCell"/>
</dbReference>
<feature type="transmembrane region" description="Helical" evidence="5">
    <location>
        <begin position="212"/>
        <end position="236"/>
    </location>
</feature>
<evidence type="ECO:0000256" key="4">
    <source>
        <dbReference type="ARBA" id="ARBA00023136"/>
    </source>
</evidence>
<dbReference type="OrthoDB" id="448280at2759"/>
<feature type="transmembrane region" description="Helical" evidence="5">
    <location>
        <begin position="248"/>
        <end position="266"/>
    </location>
</feature>
<reference evidence="6 7" key="1">
    <citation type="submission" date="2013-02" db="EMBL/GenBank/DDBJ databases">
        <title>The Genome Sequence of Plasmodium inui San Antonio 1.</title>
        <authorList>
            <consortium name="The Broad Institute Genome Sequencing Platform"/>
            <consortium name="The Broad Institute Genome Sequencing Center for Infectious Disease"/>
            <person name="Neafsey D."/>
            <person name="Cheeseman I."/>
            <person name="Volkman S."/>
            <person name="Adams J."/>
            <person name="Walker B."/>
            <person name="Young S.K."/>
            <person name="Zeng Q."/>
            <person name="Gargeya S."/>
            <person name="Fitzgerald M."/>
            <person name="Haas B."/>
            <person name="Abouelleil A."/>
            <person name="Alvarado L."/>
            <person name="Arachchi H.M."/>
            <person name="Berlin A.M."/>
            <person name="Chapman S.B."/>
            <person name="Dewar J."/>
            <person name="Goldberg J."/>
            <person name="Griggs A."/>
            <person name="Gujja S."/>
            <person name="Hansen M."/>
            <person name="Howarth C."/>
            <person name="Imamovic A."/>
            <person name="Larimer J."/>
            <person name="McCowan C."/>
            <person name="Murphy C."/>
            <person name="Neiman D."/>
            <person name="Pearson M."/>
            <person name="Priest M."/>
            <person name="Roberts A."/>
            <person name="Saif S."/>
            <person name="Shea T."/>
            <person name="Sisk P."/>
            <person name="Sykes S."/>
            <person name="Wortman J."/>
            <person name="Nusbaum C."/>
            <person name="Birren B."/>
        </authorList>
    </citation>
    <scope>NUCLEOTIDE SEQUENCE [LARGE SCALE GENOMIC DNA]</scope>
    <source>
        <strain evidence="6 7">San Antonio 1</strain>
    </source>
</reference>
<proteinExistence type="predicted"/>
<feature type="transmembrane region" description="Helical" evidence="5">
    <location>
        <begin position="180"/>
        <end position="206"/>
    </location>
</feature>
<dbReference type="GO" id="GO:0005385">
    <property type="term" value="F:zinc ion transmembrane transporter activity"/>
    <property type="evidence" value="ECO:0007669"/>
    <property type="project" value="TreeGrafter"/>
</dbReference>
<keyword evidence="2 5" id="KW-0812">Transmembrane</keyword>
<keyword evidence="4 5" id="KW-0472">Membrane</keyword>
<evidence type="ECO:0000313" key="7">
    <source>
        <dbReference type="Proteomes" id="UP000030640"/>
    </source>
</evidence>
<feature type="transmembrane region" description="Helical" evidence="5">
    <location>
        <begin position="93"/>
        <end position="113"/>
    </location>
</feature>
<dbReference type="RefSeq" id="XP_008817089.1">
    <property type="nucleotide sequence ID" value="XM_008818867.1"/>
</dbReference>
<evidence type="ECO:0000256" key="2">
    <source>
        <dbReference type="ARBA" id="ARBA00022692"/>
    </source>
</evidence>
<feature type="transmembrane region" description="Helical" evidence="5">
    <location>
        <begin position="278"/>
        <end position="297"/>
    </location>
</feature>